<evidence type="ECO:0000313" key="2">
    <source>
        <dbReference type="WBParaSite" id="PS1159_v2.g3322.t1"/>
    </source>
</evidence>
<organism evidence="1 2">
    <name type="scientific">Panagrolaimus sp. PS1159</name>
    <dbReference type="NCBI Taxonomy" id="55785"/>
    <lineage>
        <taxon>Eukaryota</taxon>
        <taxon>Metazoa</taxon>
        <taxon>Ecdysozoa</taxon>
        <taxon>Nematoda</taxon>
        <taxon>Chromadorea</taxon>
        <taxon>Rhabditida</taxon>
        <taxon>Tylenchina</taxon>
        <taxon>Panagrolaimomorpha</taxon>
        <taxon>Panagrolaimoidea</taxon>
        <taxon>Panagrolaimidae</taxon>
        <taxon>Panagrolaimus</taxon>
    </lineage>
</organism>
<protein>
    <submittedName>
        <fullName evidence="2">Uncharacterized protein</fullName>
    </submittedName>
</protein>
<evidence type="ECO:0000313" key="1">
    <source>
        <dbReference type="Proteomes" id="UP000887580"/>
    </source>
</evidence>
<dbReference type="WBParaSite" id="PS1159_v2.g3322.t1">
    <property type="protein sequence ID" value="PS1159_v2.g3322.t1"/>
    <property type="gene ID" value="PS1159_v2.g3322"/>
</dbReference>
<proteinExistence type="predicted"/>
<reference evidence="2" key="1">
    <citation type="submission" date="2022-11" db="UniProtKB">
        <authorList>
            <consortium name="WormBaseParasite"/>
        </authorList>
    </citation>
    <scope>IDENTIFICATION</scope>
</reference>
<accession>A0AC35GAY8</accession>
<sequence>MNFAYSYLIPFFLFLTAEDDPVIIAAIEQDLEFRTKFGGFDEERRRKEHEEFLRLEGDDSDEDDGNDDEETAAADAEAKRKAQESDDEFAKWEKHQIRKAVSTQKVKQMRQENYAFNNEAPPPETVEDGEEDMDIEIIEEPFELKGGNVPSCSQKSLTEIMEKLRKRVQDKQEFIDSQKSELQRKEANVAENFTLIS</sequence>
<dbReference type="Proteomes" id="UP000887580">
    <property type="component" value="Unplaced"/>
</dbReference>
<name>A0AC35GAY8_9BILA</name>